<dbReference type="InterPro" id="IPR038740">
    <property type="entry name" value="BioF2-like_GNAT_dom"/>
</dbReference>
<feature type="domain" description="BioF2-like acetyltransferase" evidence="1">
    <location>
        <begin position="222"/>
        <end position="353"/>
    </location>
</feature>
<dbReference type="RefSeq" id="WP_132806546.1">
    <property type="nucleotide sequence ID" value="NZ_SMAK01000005.1"/>
</dbReference>
<organism evidence="2 3">
    <name type="scientific">Tepidamorphus gemmatus</name>
    <dbReference type="NCBI Taxonomy" id="747076"/>
    <lineage>
        <taxon>Bacteria</taxon>
        <taxon>Pseudomonadati</taxon>
        <taxon>Pseudomonadota</taxon>
        <taxon>Alphaproteobacteria</taxon>
        <taxon>Hyphomicrobiales</taxon>
        <taxon>Tepidamorphaceae</taxon>
        <taxon>Tepidamorphus</taxon>
    </lineage>
</organism>
<sequence>MTTVSGGIGTILLRARMSRPITAAKVGCHGALRKTEPRHVVEVANWRILREMERGWKELAARAAEPNIFYDPGFALAAIAGLGPIEHVRAVLVWRSAPPVERPCRRKLIGIFPYVERRRWGLSLVAAEAYIHPFAMSSAPLVDPGFAEEAWGVLYDWLEAGGRCTPDAWLFRHLPQDGPAADAMRSAARQRGIALRELEPRDRAVLDTTGLPPAWLDETLSAKARKEYRRLRRRLGERGRLERTTAHLAQDIGPTIEAFLALEASGWKGRAGTAAAQSPQIAAMFRRAAAALAGHGQIRVDMLRLDGHPIAATITLVSGADRWLWKIAYDEGFAAYSPGVLLTLDLTEEALAEAQPLRWDSCAMPGHPMIDRIWRQRRAYADVLILPRRTPPLLAAAAHWLERLGRAGLRRLRAIRGRLR</sequence>
<dbReference type="Pfam" id="PF13480">
    <property type="entry name" value="Acetyltransf_6"/>
    <property type="match status" value="1"/>
</dbReference>
<proteinExistence type="predicted"/>
<gene>
    <name evidence="2" type="ORF">EDC22_105209</name>
</gene>
<reference evidence="2 3" key="1">
    <citation type="submission" date="2019-03" db="EMBL/GenBank/DDBJ databases">
        <title>Genomic Encyclopedia of Type Strains, Phase IV (KMG-IV): sequencing the most valuable type-strain genomes for metagenomic binning, comparative biology and taxonomic classification.</title>
        <authorList>
            <person name="Goeker M."/>
        </authorList>
    </citation>
    <scope>NUCLEOTIDE SEQUENCE [LARGE SCALE GENOMIC DNA]</scope>
    <source>
        <strain evidence="2 3">DSM 19345</strain>
    </source>
</reference>
<dbReference type="GO" id="GO:0016740">
    <property type="term" value="F:transferase activity"/>
    <property type="evidence" value="ECO:0007669"/>
    <property type="project" value="UniProtKB-KW"/>
</dbReference>
<dbReference type="OrthoDB" id="213519at2"/>
<dbReference type="Proteomes" id="UP000295678">
    <property type="component" value="Unassembled WGS sequence"/>
</dbReference>
<dbReference type="AlphaFoldDB" id="A0A4R3MEH0"/>
<evidence type="ECO:0000259" key="1">
    <source>
        <dbReference type="Pfam" id="PF13480"/>
    </source>
</evidence>
<dbReference type="SUPFAM" id="SSF55729">
    <property type="entry name" value="Acyl-CoA N-acyltransferases (Nat)"/>
    <property type="match status" value="1"/>
</dbReference>
<dbReference type="EMBL" id="SMAK01000005">
    <property type="protein sequence ID" value="TCT10709.1"/>
    <property type="molecule type" value="Genomic_DNA"/>
</dbReference>
<evidence type="ECO:0000313" key="3">
    <source>
        <dbReference type="Proteomes" id="UP000295678"/>
    </source>
</evidence>
<keyword evidence="2" id="KW-0808">Transferase</keyword>
<comment type="caution">
    <text evidence="2">The sequence shown here is derived from an EMBL/GenBank/DDBJ whole genome shotgun (WGS) entry which is preliminary data.</text>
</comment>
<name>A0A4R3MEH0_9HYPH</name>
<protein>
    <submittedName>
        <fullName evidence="2">CelD/BcsL family acetyltransferase involved in cellulose biosynthesis</fullName>
    </submittedName>
</protein>
<evidence type="ECO:0000313" key="2">
    <source>
        <dbReference type="EMBL" id="TCT10709.1"/>
    </source>
</evidence>
<accession>A0A4R3MEH0</accession>
<keyword evidence="3" id="KW-1185">Reference proteome</keyword>
<dbReference type="InterPro" id="IPR016181">
    <property type="entry name" value="Acyl_CoA_acyltransferase"/>
</dbReference>